<feature type="transmembrane region" description="Helical" evidence="8">
    <location>
        <begin position="356"/>
        <end position="375"/>
    </location>
</feature>
<gene>
    <name evidence="9" type="ORF">NADFUDRAFT_82686</name>
</gene>
<evidence type="ECO:0000313" key="10">
    <source>
        <dbReference type="Proteomes" id="UP000095009"/>
    </source>
</evidence>
<evidence type="ECO:0000256" key="4">
    <source>
        <dbReference type="ARBA" id="ARBA00022692"/>
    </source>
</evidence>
<organism evidence="9 10">
    <name type="scientific">Nadsonia fulvescens var. elongata DSM 6958</name>
    <dbReference type="NCBI Taxonomy" id="857566"/>
    <lineage>
        <taxon>Eukaryota</taxon>
        <taxon>Fungi</taxon>
        <taxon>Dikarya</taxon>
        <taxon>Ascomycota</taxon>
        <taxon>Saccharomycotina</taxon>
        <taxon>Dipodascomycetes</taxon>
        <taxon>Dipodascales</taxon>
        <taxon>Dipodascales incertae sedis</taxon>
        <taxon>Nadsonia</taxon>
    </lineage>
</organism>
<feature type="transmembrane region" description="Helical" evidence="8">
    <location>
        <begin position="206"/>
        <end position="225"/>
    </location>
</feature>
<evidence type="ECO:0000256" key="1">
    <source>
        <dbReference type="ARBA" id="ARBA00004141"/>
    </source>
</evidence>
<dbReference type="GO" id="GO:0022857">
    <property type="term" value="F:transmembrane transporter activity"/>
    <property type="evidence" value="ECO:0007669"/>
    <property type="project" value="InterPro"/>
</dbReference>
<dbReference type="InterPro" id="IPR037185">
    <property type="entry name" value="EmrE-like"/>
</dbReference>
<evidence type="ECO:0000256" key="7">
    <source>
        <dbReference type="SAM" id="MobiDB-lite"/>
    </source>
</evidence>
<keyword evidence="4 8" id="KW-0812">Transmembrane</keyword>
<dbReference type="EMBL" id="KV454409">
    <property type="protein sequence ID" value="ODQ65699.1"/>
    <property type="molecule type" value="Genomic_DNA"/>
</dbReference>
<evidence type="ECO:0000313" key="9">
    <source>
        <dbReference type="EMBL" id="ODQ65699.1"/>
    </source>
</evidence>
<dbReference type="InterPro" id="IPR052221">
    <property type="entry name" value="SLC35F_Transporter"/>
</dbReference>
<feature type="transmembrane region" description="Helical" evidence="8">
    <location>
        <begin position="118"/>
        <end position="137"/>
    </location>
</feature>
<evidence type="ECO:0000256" key="5">
    <source>
        <dbReference type="ARBA" id="ARBA00022989"/>
    </source>
</evidence>
<dbReference type="InterPro" id="IPR009262">
    <property type="entry name" value="SLC35_F1/F2/F6"/>
</dbReference>
<accession>A0A1E3PJU6</accession>
<comment type="similarity">
    <text evidence="2">Belongs to the SLC35F solute transporter family.</text>
</comment>
<evidence type="ECO:0000256" key="6">
    <source>
        <dbReference type="ARBA" id="ARBA00023136"/>
    </source>
</evidence>
<dbReference type="GO" id="GO:0016020">
    <property type="term" value="C:membrane"/>
    <property type="evidence" value="ECO:0007669"/>
    <property type="project" value="UniProtKB-SubCell"/>
</dbReference>
<dbReference type="PANTHER" id="PTHR14233">
    <property type="entry name" value="DUF914-RELATED"/>
    <property type="match status" value="1"/>
</dbReference>
<evidence type="ECO:0000256" key="2">
    <source>
        <dbReference type="ARBA" id="ARBA00007863"/>
    </source>
</evidence>
<dbReference type="AlphaFoldDB" id="A0A1E3PJU6"/>
<proteinExistence type="inferred from homology"/>
<feature type="transmembrane region" description="Helical" evidence="8">
    <location>
        <begin position="328"/>
        <end position="350"/>
    </location>
</feature>
<evidence type="ECO:0000256" key="8">
    <source>
        <dbReference type="SAM" id="Phobius"/>
    </source>
</evidence>
<keyword evidence="10" id="KW-1185">Reference proteome</keyword>
<dbReference type="SUPFAM" id="SSF103481">
    <property type="entry name" value="Multidrug resistance efflux transporter EmrE"/>
    <property type="match status" value="1"/>
</dbReference>
<feature type="region of interest" description="Disordered" evidence="7">
    <location>
        <begin position="1"/>
        <end position="22"/>
    </location>
</feature>
<feature type="compositionally biased region" description="Polar residues" evidence="7">
    <location>
        <begin position="8"/>
        <end position="20"/>
    </location>
</feature>
<dbReference type="Proteomes" id="UP000095009">
    <property type="component" value="Unassembled WGS sequence"/>
</dbReference>
<comment type="subcellular location">
    <subcellularLocation>
        <location evidence="1">Membrane</location>
        <topology evidence="1">Multi-pass membrane protein</topology>
    </subcellularLocation>
</comment>
<feature type="transmembrane region" description="Helical" evidence="8">
    <location>
        <begin position="149"/>
        <end position="166"/>
    </location>
</feature>
<reference evidence="9 10" key="1">
    <citation type="journal article" date="2016" name="Proc. Natl. Acad. Sci. U.S.A.">
        <title>Comparative genomics of biotechnologically important yeasts.</title>
        <authorList>
            <person name="Riley R."/>
            <person name="Haridas S."/>
            <person name="Wolfe K.H."/>
            <person name="Lopes M.R."/>
            <person name="Hittinger C.T."/>
            <person name="Goeker M."/>
            <person name="Salamov A.A."/>
            <person name="Wisecaver J.H."/>
            <person name="Long T.M."/>
            <person name="Calvey C.H."/>
            <person name="Aerts A.L."/>
            <person name="Barry K.W."/>
            <person name="Choi C."/>
            <person name="Clum A."/>
            <person name="Coughlan A.Y."/>
            <person name="Deshpande S."/>
            <person name="Douglass A.P."/>
            <person name="Hanson S.J."/>
            <person name="Klenk H.-P."/>
            <person name="LaButti K.M."/>
            <person name="Lapidus A."/>
            <person name="Lindquist E.A."/>
            <person name="Lipzen A.M."/>
            <person name="Meier-Kolthoff J.P."/>
            <person name="Ohm R.A."/>
            <person name="Otillar R.P."/>
            <person name="Pangilinan J.L."/>
            <person name="Peng Y."/>
            <person name="Rokas A."/>
            <person name="Rosa C.A."/>
            <person name="Scheuner C."/>
            <person name="Sibirny A.A."/>
            <person name="Slot J.C."/>
            <person name="Stielow J.B."/>
            <person name="Sun H."/>
            <person name="Kurtzman C.P."/>
            <person name="Blackwell M."/>
            <person name="Grigoriev I.V."/>
            <person name="Jeffries T.W."/>
        </authorList>
    </citation>
    <scope>NUCLEOTIDE SEQUENCE [LARGE SCALE GENOMIC DNA]</scope>
    <source>
        <strain evidence="9 10">DSM 6958</strain>
    </source>
</reference>
<feature type="transmembrane region" description="Helical" evidence="8">
    <location>
        <begin position="81"/>
        <end position="106"/>
    </location>
</feature>
<sequence>MSFLHSPSKANPGTTASTAGESFDHDLDTKKAAALNEITTPVDTVDSISGAESAFAGRPAEKMTWSSSLKNWLSFVKNKHFWIILIHGQILSFCITGTNIFSSYLAKSGNSIPAFQSLFVYVILNIVFTSYTLYKIGFKNWAWLCIKDGWKFFLLAFVDVQGNYFVVKGYAYTNLLSAQILGMWSIPVVLFLSFFFLKVRYKWTQLLGVVVCLGGLALVIASDLLTHKGYAAPNVGKGDAFIIIGATCYGFSNTFEEFFVSQRPMYEVIGQLGFWATFINGVQTAIFERNSMKNAEWSGAVGGYIAGFTVLMLIIYTTTPILFRMSSAAFYNMSILTANFWGLIIGIRVFGYYVYWLYPIGFTLSLVGIIIYYLLPGTLEREINKPWVKDGEEFDGVGLHKHSHARAQDAENQASSFA</sequence>
<name>A0A1E3PJU6_9ASCO</name>
<dbReference type="OrthoDB" id="429955at2759"/>
<protein>
    <submittedName>
        <fullName evidence="9">DUF914-domain-containing protein</fullName>
    </submittedName>
</protein>
<evidence type="ECO:0000256" key="3">
    <source>
        <dbReference type="ARBA" id="ARBA00022448"/>
    </source>
</evidence>
<dbReference type="STRING" id="857566.A0A1E3PJU6"/>
<dbReference type="PANTHER" id="PTHR14233:SF4">
    <property type="entry name" value="SOLUTE CARRIER FAMILY 35 MEMBER F2"/>
    <property type="match status" value="1"/>
</dbReference>
<feature type="transmembrane region" description="Helical" evidence="8">
    <location>
        <begin position="178"/>
        <end position="197"/>
    </location>
</feature>
<keyword evidence="6 8" id="KW-0472">Membrane</keyword>
<keyword evidence="3" id="KW-0813">Transport</keyword>
<keyword evidence="5 8" id="KW-1133">Transmembrane helix</keyword>
<feature type="transmembrane region" description="Helical" evidence="8">
    <location>
        <begin position="297"/>
        <end position="316"/>
    </location>
</feature>
<dbReference type="Pfam" id="PF06027">
    <property type="entry name" value="SLC35F"/>
    <property type="match status" value="1"/>
</dbReference>